<reference evidence="1 2" key="1">
    <citation type="journal article" date="2022" name="DNA Res.">
        <title>Chromosomal-level genome assembly of the orchid tree Bauhinia variegata (Leguminosae; Cercidoideae) supports the allotetraploid origin hypothesis of Bauhinia.</title>
        <authorList>
            <person name="Zhong Y."/>
            <person name="Chen Y."/>
            <person name="Zheng D."/>
            <person name="Pang J."/>
            <person name="Liu Y."/>
            <person name="Luo S."/>
            <person name="Meng S."/>
            <person name="Qian L."/>
            <person name="Wei D."/>
            <person name="Dai S."/>
            <person name="Zhou R."/>
        </authorList>
    </citation>
    <scope>NUCLEOTIDE SEQUENCE [LARGE SCALE GENOMIC DNA]</scope>
    <source>
        <strain evidence="1">BV-YZ2020</strain>
    </source>
</reference>
<accession>A0ACB9MIT7</accession>
<proteinExistence type="predicted"/>
<evidence type="ECO:0000313" key="2">
    <source>
        <dbReference type="Proteomes" id="UP000828941"/>
    </source>
</evidence>
<evidence type="ECO:0000313" key="1">
    <source>
        <dbReference type="EMBL" id="KAI4324073.1"/>
    </source>
</evidence>
<organism evidence="1 2">
    <name type="scientific">Bauhinia variegata</name>
    <name type="common">Purple orchid tree</name>
    <name type="synonym">Phanera variegata</name>
    <dbReference type="NCBI Taxonomy" id="167791"/>
    <lineage>
        <taxon>Eukaryota</taxon>
        <taxon>Viridiplantae</taxon>
        <taxon>Streptophyta</taxon>
        <taxon>Embryophyta</taxon>
        <taxon>Tracheophyta</taxon>
        <taxon>Spermatophyta</taxon>
        <taxon>Magnoliopsida</taxon>
        <taxon>eudicotyledons</taxon>
        <taxon>Gunneridae</taxon>
        <taxon>Pentapetalae</taxon>
        <taxon>rosids</taxon>
        <taxon>fabids</taxon>
        <taxon>Fabales</taxon>
        <taxon>Fabaceae</taxon>
        <taxon>Cercidoideae</taxon>
        <taxon>Cercideae</taxon>
        <taxon>Bauhiniinae</taxon>
        <taxon>Bauhinia</taxon>
    </lineage>
</organism>
<dbReference type="EMBL" id="CM039434">
    <property type="protein sequence ID" value="KAI4324073.1"/>
    <property type="molecule type" value="Genomic_DNA"/>
</dbReference>
<keyword evidence="2" id="KW-1185">Reference proteome</keyword>
<name>A0ACB9MIT7_BAUVA</name>
<comment type="caution">
    <text evidence="1">The sequence shown here is derived from an EMBL/GenBank/DDBJ whole genome shotgun (WGS) entry which is preliminary data.</text>
</comment>
<protein>
    <submittedName>
        <fullName evidence="1">Uncharacterized protein</fullName>
    </submittedName>
</protein>
<gene>
    <name evidence="1" type="ORF">L6164_023638</name>
</gene>
<dbReference type="Proteomes" id="UP000828941">
    <property type="component" value="Chromosome 9"/>
</dbReference>
<sequence length="857" mass="97066">MAFTADASSSSCPSDSTPQWDYQVFLSFRGEDTRKGFTSHLYASLNHKGITTFKDDKELERGDVISSEIIKAIEGSMFAVIVLSPNYAFSTWCLDELQKIVECKKILGHEIIPIFYGVDPSDVRNQRKSFAEAFRKHDERFGADKEKVRRWRDSLREVANISGWDSKDWAEAELIECIVRDLYRKLQPKRSRLWSLNDVNSVLVKNKGTEAIQSIVLDLPRGYEEDDGIALTLPQGYEACLHPDAFSKTTQLKLLKLCKMQLPRGLNCLPSALKVLDWIQCPLKSLPLTVELDELVDLKLCHSKLKQLWNGTKFLVCLKFIDMSFSKNLTRVPDISGVPNLESLVLEGCKSLFEVHPSLGLHRKLVLVTFEDCRNLKYLPGKLEMSSMEHLILSGCSKVKQLPEFGGSMLKLSTLSLEGTSIKELPLSVGCLIGLLVLKLKDCKNLCCLPSTIQNLKSLRILNISGCSKLSRLPENLQEIKSLTELNASGTAIEEVTSCILPENLEVLSFKGCKSRSWDWLLDFWSTPQEPEGFRLPHSFSAFSSLRILNLSYCNLSDGSIPGDIEFLSLLLSLDLSGNNFTCLPNSISELSMLTHLHLNCCKRLQSLPELPLGIEVLGACNSTSLETFESNSSKQCSLVPWSKKHYYCRGRSFTLRGSKKVTSEPGSFNLWSKGWIFEENNIYQEDNMLRTRFQMLIPSDKIPSWYDTKNNSSSLATLRLRIPHSWPMTEWVGIAFSCLLVRKVYPSKLYSNFGHGISYKMEDGLKYNVFSWSWGPPSEPSQPHLSIIYMSAKGFRDKIYEDSDCNEIEFRFQTKGDSEGMGIRGDDELEVIGCGGRLVYEQDFEDWNKTIWSMQQ</sequence>